<dbReference type="InterPro" id="IPR004860">
    <property type="entry name" value="LAGLIDADG_dom"/>
</dbReference>
<dbReference type="EMBL" id="MT107156">
    <property type="protein sequence ID" value="QIS49101.1"/>
    <property type="molecule type" value="Genomic_DNA"/>
</dbReference>
<dbReference type="FunFam" id="3.10.28.10:FF:000007">
    <property type="entry name" value="Intron-encoded DNA endonuclease aI3"/>
    <property type="match status" value="1"/>
</dbReference>
<organism evidence="2">
    <name type="scientific">Metarhizium rileyi (strain RCEF 4871)</name>
    <name type="common">Nomuraea rileyi</name>
    <dbReference type="NCBI Taxonomy" id="1649241"/>
    <lineage>
        <taxon>Eukaryota</taxon>
        <taxon>Fungi</taxon>
        <taxon>Dikarya</taxon>
        <taxon>Ascomycota</taxon>
        <taxon>Pezizomycotina</taxon>
        <taxon>Sordariomycetes</taxon>
        <taxon>Hypocreomycetidae</taxon>
        <taxon>Hypocreales</taxon>
        <taxon>Clavicipitaceae</taxon>
        <taxon>Metarhizium</taxon>
    </lineage>
</organism>
<dbReference type="GeneID" id="54603133"/>
<evidence type="ECO:0000313" key="2">
    <source>
        <dbReference type="EMBL" id="QIS49101.1"/>
    </source>
</evidence>
<dbReference type="InterPro" id="IPR027434">
    <property type="entry name" value="Homing_endonucl"/>
</dbReference>
<evidence type="ECO:0000259" key="1">
    <source>
        <dbReference type="Pfam" id="PF00961"/>
    </source>
</evidence>
<dbReference type="PANTHER" id="PTHR36181">
    <property type="entry name" value="INTRON-ENCODED ENDONUCLEASE AI3-RELATED"/>
    <property type="match status" value="1"/>
</dbReference>
<dbReference type="RefSeq" id="YP_009763323.1">
    <property type="nucleotide sequence ID" value="NC_047289.1"/>
</dbReference>
<keyword evidence="2" id="KW-0255">Endonuclease</keyword>
<keyword evidence="2" id="KW-0496">Mitochondrion</keyword>
<sequence length="348" mass="40223">MLPDLNLAVFWEPLYGYIPQSVGNLLSLNFLENLRGHTPKCFCYSLEFLAFPLITSIRSLHTHNDSKNLNKSLFSYYFTGLIEGDGTIITPKTLRSPKGKLNYPCIQIVFHLKDLPLALLIQKELGVGSLSRKKGVDAYILTVNSYKGILLIISLINGKMRTPKIHSLNALIDFLNKTKETSIEKYCISTEPLDSNPWLSGFIEADASFQVRTTLSGKYPKMECKLEISQRREDHKGYDNLIFLTYIAEFLETEVKKIRSDKPNPEYRVRTTNIKGNLRVKDYLLQFPLFGTKHLDSLDWMEVVDMFYRKEHNTDDGKEKVVKIKSGMNNFRTNFIWDHLQNFYNLKI</sequence>
<dbReference type="Gene3D" id="3.10.28.10">
    <property type="entry name" value="Homing endonucleases"/>
    <property type="match status" value="2"/>
</dbReference>
<geneLocation type="mitochondrion" evidence="2"/>
<reference evidence="2" key="1">
    <citation type="journal article" date="2020" name="Mitochondrial DNA Part B Resour">
        <title>Complete mitogenome of the entomopathogenic fungus Metarhizium rileyi.</title>
        <authorList>
            <person name="Zhang S."/>
            <person name="Ren L.-Y."/>
            <person name="Zhang Y.-J."/>
        </authorList>
    </citation>
    <scope>NUCLEOTIDE SEQUENCE</scope>
    <source>
        <strain evidence="2">RCEF 4871</strain>
    </source>
</reference>
<dbReference type="AlphaFoldDB" id="A0A6H0BAN6"/>
<proteinExistence type="predicted"/>
<feature type="domain" description="Homing endonuclease LAGLIDADG" evidence="1">
    <location>
        <begin position="199"/>
        <end position="304"/>
    </location>
</feature>
<keyword evidence="2" id="KW-0378">Hydrolase</keyword>
<dbReference type="GO" id="GO:0004519">
    <property type="term" value="F:endonuclease activity"/>
    <property type="evidence" value="ECO:0007669"/>
    <property type="project" value="UniProtKB-KW"/>
</dbReference>
<keyword evidence="2" id="KW-0540">Nuclease</keyword>
<gene>
    <name evidence="2" type="primary">orf350</name>
</gene>
<protein>
    <submittedName>
        <fullName evidence="2">LAGLIDADG endonuclease</fullName>
    </submittedName>
</protein>
<dbReference type="GO" id="GO:0005739">
    <property type="term" value="C:mitochondrion"/>
    <property type="evidence" value="ECO:0007669"/>
    <property type="project" value="UniProtKB-ARBA"/>
</dbReference>
<dbReference type="InterPro" id="IPR051289">
    <property type="entry name" value="LAGLIDADG_Endonuclease"/>
</dbReference>
<dbReference type="PANTHER" id="PTHR36181:SF1">
    <property type="entry name" value="LAGLIDADG ENDONUCLEASE"/>
    <property type="match status" value="1"/>
</dbReference>
<feature type="domain" description="Homing endonuclease LAGLIDADG" evidence="1">
    <location>
        <begin position="79"/>
        <end position="171"/>
    </location>
</feature>
<accession>A0A6H0BAN6</accession>
<dbReference type="Pfam" id="PF00961">
    <property type="entry name" value="LAGLIDADG_1"/>
    <property type="match status" value="2"/>
</dbReference>
<dbReference type="SUPFAM" id="SSF55608">
    <property type="entry name" value="Homing endonucleases"/>
    <property type="match status" value="2"/>
</dbReference>
<name>A0A6H0BAN6_METRR</name>